<comment type="caution">
    <text evidence="1">The sequence shown here is derived from an EMBL/GenBank/DDBJ whole genome shotgun (WGS) entry which is preliminary data.</text>
</comment>
<dbReference type="EMBL" id="AJSR01001741">
    <property type="protein sequence ID" value="EKM30204.1"/>
    <property type="molecule type" value="Genomic_DNA"/>
</dbReference>
<gene>
    <name evidence="1" type="ORF">VCHENC02_4053C</name>
</gene>
<evidence type="ECO:0000313" key="2">
    <source>
        <dbReference type="Proteomes" id="UP000008367"/>
    </source>
</evidence>
<organism evidence="1 2">
    <name type="scientific">Vibrio harveyi</name>
    <name type="common">Beneckea harveyi</name>
    <dbReference type="NCBI Taxonomy" id="669"/>
    <lineage>
        <taxon>Bacteria</taxon>
        <taxon>Pseudomonadati</taxon>
        <taxon>Pseudomonadota</taxon>
        <taxon>Gammaproteobacteria</taxon>
        <taxon>Vibrionales</taxon>
        <taxon>Vibrionaceae</taxon>
        <taxon>Vibrio</taxon>
    </lineage>
</organism>
<evidence type="ECO:0000313" key="1">
    <source>
        <dbReference type="EMBL" id="EKM30204.1"/>
    </source>
</evidence>
<dbReference type="SUPFAM" id="SSF55729">
    <property type="entry name" value="Acyl-CoA N-acyltransferases (Nat)"/>
    <property type="match status" value="1"/>
</dbReference>
<sequence>FDTQEIERVGLTTWSGNPRMMRCAEKLGMQQEARIRKVRYYQGEYYDSVKYGVLKEEWQTLIQGMFSPDQFA</sequence>
<accession>A0A454CUZ0</accession>
<proteinExistence type="predicted"/>
<dbReference type="AlphaFoldDB" id="A0A454CUZ0"/>
<dbReference type="Gene3D" id="3.40.630.30">
    <property type="match status" value="1"/>
</dbReference>
<reference evidence="1 2" key="1">
    <citation type="submission" date="2012-10" db="EMBL/GenBank/DDBJ databases">
        <title>Genome sequence of Vibrio Cholerae HENC-02.</title>
        <authorList>
            <person name="Eppinger M."/>
            <person name="Hasan N.A."/>
            <person name="Sengamalay N."/>
            <person name="Hine E."/>
            <person name="Su Q."/>
            <person name="Daugherty S.C."/>
            <person name="Young S."/>
            <person name="Sadzewicz L."/>
            <person name="Tallon L."/>
            <person name="Cebula T.A."/>
            <person name="Ravel J."/>
            <person name="Colwell R.R."/>
        </authorList>
    </citation>
    <scope>NUCLEOTIDE SEQUENCE [LARGE SCALE GENOMIC DNA]</scope>
    <source>
        <strain evidence="1 2">HENC-02</strain>
    </source>
</reference>
<dbReference type="InterPro" id="IPR016181">
    <property type="entry name" value="Acyl_CoA_acyltransferase"/>
</dbReference>
<protein>
    <submittedName>
        <fullName evidence="1">Acetyltransferase family protein</fullName>
    </submittedName>
</protein>
<keyword evidence="1" id="KW-0808">Transferase</keyword>
<name>A0A454CUZ0_VIBHA</name>
<feature type="non-terminal residue" evidence="1">
    <location>
        <position position="1"/>
    </location>
</feature>
<dbReference type="GO" id="GO:0016740">
    <property type="term" value="F:transferase activity"/>
    <property type="evidence" value="ECO:0007669"/>
    <property type="project" value="UniProtKB-KW"/>
</dbReference>
<dbReference type="Proteomes" id="UP000008367">
    <property type="component" value="Unassembled WGS sequence"/>
</dbReference>